<dbReference type="PANTHER" id="PTHR42718">
    <property type="entry name" value="MAJOR FACILITATOR SUPERFAMILY MULTIDRUG TRANSPORTER MFSC"/>
    <property type="match status" value="1"/>
</dbReference>
<feature type="transmembrane region" description="Helical" evidence="6">
    <location>
        <begin position="380"/>
        <end position="406"/>
    </location>
</feature>
<evidence type="ECO:0000256" key="2">
    <source>
        <dbReference type="ARBA" id="ARBA00022448"/>
    </source>
</evidence>
<evidence type="ECO:0000256" key="5">
    <source>
        <dbReference type="ARBA" id="ARBA00023136"/>
    </source>
</evidence>
<evidence type="ECO:0000259" key="7">
    <source>
        <dbReference type="PROSITE" id="PS50850"/>
    </source>
</evidence>
<gene>
    <name evidence="8" type="ORF">EV207_1642</name>
</gene>
<accession>A0A4R2NDX5</accession>
<keyword evidence="3 6" id="KW-0812">Transmembrane</keyword>
<dbReference type="InterPro" id="IPR036259">
    <property type="entry name" value="MFS_trans_sf"/>
</dbReference>
<feature type="transmembrane region" description="Helical" evidence="6">
    <location>
        <begin position="323"/>
        <end position="341"/>
    </location>
</feature>
<organism evidence="8 9">
    <name type="scientific">Scopulibacillus darangshiensis</name>
    <dbReference type="NCBI Taxonomy" id="442528"/>
    <lineage>
        <taxon>Bacteria</taxon>
        <taxon>Bacillati</taxon>
        <taxon>Bacillota</taxon>
        <taxon>Bacilli</taxon>
        <taxon>Bacillales</taxon>
        <taxon>Sporolactobacillaceae</taxon>
        <taxon>Scopulibacillus</taxon>
    </lineage>
</organism>
<reference evidence="8 9" key="1">
    <citation type="submission" date="2019-03" db="EMBL/GenBank/DDBJ databases">
        <title>Genomic Encyclopedia of Type Strains, Phase IV (KMG-IV): sequencing the most valuable type-strain genomes for metagenomic binning, comparative biology and taxonomic classification.</title>
        <authorList>
            <person name="Goeker M."/>
        </authorList>
    </citation>
    <scope>NUCLEOTIDE SEQUENCE [LARGE SCALE GENOMIC DNA]</scope>
    <source>
        <strain evidence="8 9">DSM 19377</strain>
    </source>
</reference>
<keyword evidence="4 6" id="KW-1133">Transmembrane helix</keyword>
<feature type="transmembrane region" description="Helical" evidence="6">
    <location>
        <begin position="262"/>
        <end position="282"/>
    </location>
</feature>
<dbReference type="Gene3D" id="1.20.1250.20">
    <property type="entry name" value="MFS general substrate transporter like domains"/>
    <property type="match status" value="1"/>
</dbReference>
<feature type="transmembrane region" description="Helical" evidence="6">
    <location>
        <begin position="294"/>
        <end position="311"/>
    </location>
</feature>
<dbReference type="AlphaFoldDB" id="A0A4R2NDX5"/>
<dbReference type="EMBL" id="SLXK01000064">
    <property type="protein sequence ID" value="TCP19304.1"/>
    <property type="molecule type" value="Genomic_DNA"/>
</dbReference>
<evidence type="ECO:0000256" key="4">
    <source>
        <dbReference type="ARBA" id="ARBA00022989"/>
    </source>
</evidence>
<feature type="transmembrane region" description="Helical" evidence="6">
    <location>
        <begin position="164"/>
        <end position="183"/>
    </location>
</feature>
<dbReference type="GO" id="GO:0005886">
    <property type="term" value="C:plasma membrane"/>
    <property type="evidence" value="ECO:0007669"/>
    <property type="project" value="UniProtKB-SubCell"/>
</dbReference>
<dbReference type="PANTHER" id="PTHR42718:SF9">
    <property type="entry name" value="MAJOR FACILITATOR SUPERFAMILY MULTIDRUG TRANSPORTER MFSC"/>
    <property type="match status" value="1"/>
</dbReference>
<dbReference type="Pfam" id="PF07690">
    <property type="entry name" value="MFS_1"/>
    <property type="match status" value="1"/>
</dbReference>
<dbReference type="CDD" id="cd17321">
    <property type="entry name" value="MFS_MMR_MDR_like"/>
    <property type="match status" value="1"/>
</dbReference>
<evidence type="ECO:0000256" key="1">
    <source>
        <dbReference type="ARBA" id="ARBA00004651"/>
    </source>
</evidence>
<keyword evidence="9" id="KW-1185">Reference proteome</keyword>
<dbReference type="RefSeq" id="WP_132748414.1">
    <property type="nucleotide sequence ID" value="NZ_SLXK01000064.1"/>
</dbReference>
<protein>
    <submittedName>
        <fullName evidence="8">EmrB/QacA subfamily drug resistance transporter</fullName>
    </submittedName>
</protein>
<dbReference type="OrthoDB" id="102502at2"/>
<dbReference type="SUPFAM" id="SSF103473">
    <property type="entry name" value="MFS general substrate transporter"/>
    <property type="match status" value="1"/>
</dbReference>
<feature type="transmembrane region" description="Helical" evidence="6">
    <location>
        <begin position="103"/>
        <end position="120"/>
    </location>
</feature>
<feature type="transmembrane region" description="Helical" evidence="6">
    <location>
        <begin position="7"/>
        <end position="34"/>
    </location>
</feature>
<feature type="transmembrane region" description="Helical" evidence="6">
    <location>
        <begin position="218"/>
        <end position="236"/>
    </location>
</feature>
<dbReference type="GO" id="GO:0022857">
    <property type="term" value="F:transmembrane transporter activity"/>
    <property type="evidence" value="ECO:0007669"/>
    <property type="project" value="InterPro"/>
</dbReference>
<dbReference type="InterPro" id="IPR011701">
    <property type="entry name" value="MFS"/>
</dbReference>
<dbReference type="Gene3D" id="1.20.1720.10">
    <property type="entry name" value="Multidrug resistance protein D"/>
    <property type="match status" value="1"/>
</dbReference>
<dbReference type="PRINTS" id="PR01036">
    <property type="entry name" value="TCRTETB"/>
</dbReference>
<keyword evidence="2" id="KW-0813">Transport</keyword>
<name>A0A4R2NDX5_9BACL</name>
<dbReference type="InterPro" id="IPR020846">
    <property type="entry name" value="MFS_dom"/>
</dbReference>
<dbReference type="PROSITE" id="PS50850">
    <property type="entry name" value="MFS"/>
    <property type="match status" value="1"/>
</dbReference>
<sequence>MKTNRHLVVFIVLIGAMLAPINSTMIAVGLPIIADSLQQSLGMTTWVVTLYLIAMAVVQPISGRLGDIFGSSKMFIGGLGLFLLASVGCAFSFSLWWLIVCRVLQALGGACMTPNVSALFRRITPPEQLGKVFSWFGLGMGAGAAIGPILGSVLIQLWGWRSIFWVNVPIGLIALVTAIFFLPKFETDRSQSVDGLGALYLGIILSLFVLITQSGFPWYTNLILLVILVIATFLFIRQEKRRDQPLVDFSLFKRLPFTGGDLSILISNCIMYSTLLSVPFVLESELNIPAKSSGFILFFFSLSMSFFTWLGGQKAEKWGKRRLVLLSFSISGLALILYIGFFAFHSLAYVIVSLLIGGLGAGIGLTAIQVLTLEAVPKHVAGIASGINMTFRYIGSIIGTMFLSVLSYSVPLFIVLILFSIMGLFVAYIFFKPSIRLAGDHD</sequence>
<feature type="transmembrane region" description="Helical" evidence="6">
    <location>
        <begin position="347"/>
        <end position="368"/>
    </location>
</feature>
<evidence type="ECO:0000256" key="3">
    <source>
        <dbReference type="ARBA" id="ARBA00022692"/>
    </source>
</evidence>
<evidence type="ECO:0000256" key="6">
    <source>
        <dbReference type="SAM" id="Phobius"/>
    </source>
</evidence>
<feature type="transmembrane region" description="Helical" evidence="6">
    <location>
        <begin position="412"/>
        <end position="431"/>
    </location>
</feature>
<dbReference type="Proteomes" id="UP000295416">
    <property type="component" value="Unassembled WGS sequence"/>
</dbReference>
<evidence type="ECO:0000313" key="8">
    <source>
        <dbReference type="EMBL" id="TCP19304.1"/>
    </source>
</evidence>
<comment type="caution">
    <text evidence="8">The sequence shown here is derived from an EMBL/GenBank/DDBJ whole genome shotgun (WGS) entry which is preliminary data.</text>
</comment>
<proteinExistence type="predicted"/>
<keyword evidence="5 6" id="KW-0472">Membrane</keyword>
<evidence type="ECO:0000313" key="9">
    <source>
        <dbReference type="Proteomes" id="UP000295416"/>
    </source>
</evidence>
<feature type="domain" description="Major facilitator superfamily (MFS) profile" evidence="7">
    <location>
        <begin position="8"/>
        <end position="435"/>
    </location>
</feature>
<feature type="transmembrane region" description="Helical" evidence="6">
    <location>
        <begin position="195"/>
        <end position="212"/>
    </location>
</feature>
<comment type="subcellular location">
    <subcellularLocation>
        <location evidence="1">Cell membrane</location>
        <topology evidence="1">Multi-pass membrane protein</topology>
    </subcellularLocation>
</comment>
<feature type="transmembrane region" description="Helical" evidence="6">
    <location>
        <begin position="132"/>
        <end position="158"/>
    </location>
</feature>
<feature type="transmembrane region" description="Helical" evidence="6">
    <location>
        <begin position="74"/>
        <end position="97"/>
    </location>
</feature>
<feature type="transmembrane region" description="Helical" evidence="6">
    <location>
        <begin position="40"/>
        <end position="62"/>
    </location>
</feature>